<dbReference type="PANTHER" id="PTHR11138:SF5">
    <property type="entry name" value="METHIONYL-TRNA FORMYLTRANSFERASE, MITOCHONDRIAL"/>
    <property type="match status" value="1"/>
</dbReference>
<dbReference type="GO" id="GO:0004479">
    <property type="term" value="F:methionyl-tRNA formyltransferase activity"/>
    <property type="evidence" value="ECO:0007669"/>
    <property type="project" value="TreeGrafter"/>
</dbReference>
<evidence type="ECO:0000313" key="4">
    <source>
        <dbReference type="EMBL" id="CAE7466953.1"/>
    </source>
</evidence>
<comment type="caution">
    <text evidence="4">The sequence shown here is derived from an EMBL/GenBank/DDBJ whole genome shotgun (WGS) entry which is preliminary data.</text>
</comment>
<dbReference type="AlphaFoldDB" id="A0A812SAX7"/>
<feature type="chain" id="PRO_5032776949" evidence="2">
    <location>
        <begin position="16"/>
        <end position="1094"/>
    </location>
</feature>
<dbReference type="CDD" id="cd08369">
    <property type="entry name" value="FMT_core"/>
    <property type="match status" value="1"/>
</dbReference>
<name>A0A812SAX7_9DINO</name>
<feature type="signal peptide" evidence="2">
    <location>
        <begin position="1"/>
        <end position="15"/>
    </location>
</feature>
<accession>A0A812SAX7</accession>
<protein>
    <submittedName>
        <fullName evidence="4">ArnA protein</fullName>
    </submittedName>
</protein>
<dbReference type="InterPro" id="IPR036477">
    <property type="entry name" value="Formyl_transf_N_sf"/>
</dbReference>
<feature type="region of interest" description="Disordered" evidence="1">
    <location>
        <begin position="634"/>
        <end position="668"/>
    </location>
</feature>
<dbReference type="GO" id="GO:0005829">
    <property type="term" value="C:cytosol"/>
    <property type="evidence" value="ECO:0007669"/>
    <property type="project" value="TreeGrafter"/>
</dbReference>
<dbReference type="Gene3D" id="3.40.50.12230">
    <property type="match status" value="1"/>
</dbReference>
<feature type="compositionally biased region" description="Low complexity" evidence="1">
    <location>
        <begin position="548"/>
        <end position="557"/>
    </location>
</feature>
<evidence type="ECO:0000256" key="1">
    <source>
        <dbReference type="SAM" id="MobiDB-lite"/>
    </source>
</evidence>
<keyword evidence="5" id="KW-1185">Reference proteome</keyword>
<reference evidence="4" key="1">
    <citation type="submission" date="2021-02" db="EMBL/GenBank/DDBJ databases">
        <authorList>
            <person name="Dougan E. K."/>
            <person name="Rhodes N."/>
            <person name="Thang M."/>
            <person name="Chan C."/>
        </authorList>
    </citation>
    <scope>NUCLEOTIDE SEQUENCE</scope>
</reference>
<dbReference type="PANTHER" id="PTHR11138">
    <property type="entry name" value="METHIONYL-TRNA FORMYLTRANSFERASE"/>
    <property type="match status" value="1"/>
</dbReference>
<keyword evidence="2" id="KW-0732">Signal</keyword>
<organism evidence="4 5">
    <name type="scientific">Symbiodinium natans</name>
    <dbReference type="NCBI Taxonomy" id="878477"/>
    <lineage>
        <taxon>Eukaryota</taxon>
        <taxon>Sar</taxon>
        <taxon>Alveolata</taxon>
        <taxon>Dinophyceae</taxon>
        <taxon>Suessiales</taxon>
        <taxon>Symbiodiniaceae</taxon>
        <taxon>Symbiodinium</taxon>
    </lineage>
</organism>
<gene>
    <name evidence="4" type="primary">arnA</name>
    <name evidence="4" type="ORF">SNAT2548_LOCUS26099</name>
</gene>
<feature type="region of interest" description="Disordered" evidence="1">
    <location>
        <begin position="1012"/>
        <end position="1058"/>
    </location>
</feature>
<feature type="compositionally biased region" description="Basic and acidic residues" evidence="1">
    <location>
        <begin position="1034"/>
        <end position="1045"/>
    </location>
</feature>
<evidence type="ECO:0000259" key="3">
    <source>
        <dbReference type="Pfam" id="PF00551"/>
    </source>
</evidence>
<feature type="region of interest" description="Disordered" evidence="1">
    <location>
        <begin position="857"/>
        <end position="878"/>
    </location>
</feature>
<evidence type="ECO:0000256" key="2">
    <source>
        <dbReference type="SAM" id="SignalP"/>
    </source>
</evidence>
<feature type="compositionally biased region" description="Polar residues" evidence="1">
    <location>
        <begin position="857"/>
        <end position="875"/>
    </location>
</feature>
<feature type="region of interest" description="Disordered" evidence="1">
    <location>
        <begin position="501"/>
        <end position="568"/>
    </location>
</feature>
<feature type="compositionally biased region" description="Basic and acidic residues" evidence="1">
    <location>
        <begin position="524"/>
        <end position="537"/>
    </location>
</feature>
<evidence type="ECO:0000313" key="5">
    <source>
        <dbReference type="Proteomes" id="UP000604046"/>
    </source>
</evidence>
<dbReference type="InterPro" id="IPR002376">
    <property type="entry name" value="Formyl_transf_N"/>
</dbReference>
<feature type="compositionally biased region" description="Low complexity" evidence="1">
    <location>
        <begin position="650"/>
        <end position="659"/>
    </location>
</feature>
<feature type="compositionally biased region" description="Basic and acidic residues" evidence="1">
    <location>
        <begin position="1012"/>
        <end position="1025"/>
    </location>
</feature>
<dbReference type="EMBL" id="CAJNDS010002418">
    <property type="protein sequence ID" value="CAE7466953.1"/>
    <property type="molecule type" value="Genomic_DNA"/>
</dbReference>
<sequence length="1094" mass="117287">MLHAQVLLFGWGAAAEEVLKELSSVGTEQVGGSLPSSAILCISQTSQAKDCDLRDVCAALGCECVLCDSEAEILEKARGFRPDLIVSASYRKKLPSSVLSLCPDCINFHPSLLPKHRGCWSGFWCIFEGDSETGVTCHRMVEAFDAGLVLHREHIAVEAVDTAFTVYRKLLPVTARCARQVFRWYFSSEGLPAGEEQKGESSYHYRKLPFDGLIQQEWSDQQVERFIRAMNFPPFDGAAILVDDKRVLVDSLEVQSILGHALPRLPCLAHPVASGPVKHREQPLKYRPTHWIWRLARHGQASQTKAYSIPSRSCLNIAHVLRRGCTAKTGMVAALSYGIVTSCAFSVSLHVVRSDDWAFPITRPLPLSLGYQDVNLGAVAKEVYPRSFTLSSGHEVYPTVGCAGRNIERPSIARSAARSASPVAAYSLPAQVARSVSPMGPASASSLATRPLVYSGSAEAVASTAPYAPVLPPTSGAYMAPRPSMRCIAWSRGPVTWTTSQLASDAGAGEQRARSESPLSPARVRAEEASAVKRQEGDEGAPLNKNNGPPSESLGASPAPPPLPLSLGYKDVGPHVGLGTENQVYPMRYVASYTDSQQMPTVAALGNTHTVASLSSAAASTSPWTAQRLTAQAVKRQEGDEGAPLNKNNGPPSESLGASPAPPPLPLSLGYKDVGPHVSLGTENQVYPMRYVASYTDSQQMPTVAALGNTHTVASLSSAAASTSPWTAQRLTAQAARGRPMSQTISNGFFVARPFETACSGQVEVSQPFSQGSHLRCVSWSPGATAAQVPMGSQETWFRQGIQGSSPPLSGSVGQYVSPFKCLPAGCARHEWHPEAQRPAVGPAPVLKATSFQQPLAETASRLQQKASQPPSQGSHLRCVSWSPGATAAQVPMVSQVLPYSREPSDSWFVPGIQTSSSPPLCGSVGQRVSPFKCLPAGCTRHEWDPEAPRPPAEPAPVTQASDFEQLLAEAKSRLQQKVNAAVTRYMEAPEPAEPAKPAEPIAPGELPERASKELPKLGPCEKKSGLLGVQDQDMPKFAEVKPESDQEQEGQQWPGQAQGTVPQLLATLTGLRAHKFVKWLQYSEEQIQKETDA</sequence>
<proteinExistence type="predicted"/>
<dbReference type="OrthoDB" id="10268103at2759"/>
<dbReference type="Proteomes" id="UP000604046">
    <property type="component" value="Unassembled WGS sequence"/>
</dbReference>
<dbReference type="SUPFAM" id="SSF53328">
    <property type="entry name" value="Formyltransferase"/>
    <property type="match status" value="1"/>
</dbReference>
<dbReference type="Pfam" id="PF00551">
    <property type="entry name" value="Formyl_trans_N"/>
    <property type="match status" value="1"/>
</dbReference>
<feature type="domain" description="Formyl transferase N-terminal" evidence="3">
    <location>
        <begin position="69"/>
        <end position="171"/>
    </location>
</feature>